<evidence type="ECO:0000313" key="9">
    <source>
        <dbReference type="EMBL" id="SPJ34377.1"/>
    </source>
</evidence>
<evidence type="ECO:0000256" key="3">
    <source>
        <dbReference type="ARBA" id="ARBA00022692"/>
    </source>
</evidence>
<evidence type="ECO:0000313" key="10">
    <source>
        <dbReference type="Proteomes" id="UP000244934"/>
    </source>
</evidence>
<feature type="transmembrane region" description="Helical" evidence="6">
    <location>
        <begin position="408"/>
        <end position="428"/>
    </location>
</feature>
<keyword evidence="5 6" id="KW-0472">Membrane</keyword>
<dbReference type="Pfam" id="PF02687">
    <property type="entry name" value="FtsX"/>
    <property type="match status" value="2"/>
</dbReference>
<feature type="transmembrane region" description="Helical" evidence="6">
    <location>
        <begin position="326"/>
        <end position="348"/>
    </location>
</feature>
<name>A0A2R8CNA2_9GAMM</name>
<dbReference type="InterPro" id="IPR003838">
    <property type="entry name" value="ABC3_permease_C"/>
</dbReference>
<keyword evidence="2" id="KW-1003">Cell membrane</keyword>
<feature type="transmembrane region" description="Helical" evidence="6">
    <location>
        <begin position="784"/>
        <end position="807"/>
    </location>
</feature>
<evidence type="ECO:0000259" key="8">
    <source>
        <dbReference type="Pfam" id="PF12704"/>
    </source>
</evidence>
<feature type="domain" description="ABC3 transporter permease C-terminal" evidence="7">
    <location>
        <begin position="736"/>
        <end position="847"/>
    </location>
</feature>
<sequence length="859" mass="93041">MTARLTPDAGPPRRRPSFGWGHTLRLGWAGLRRDLRAADVRALFLALVLAVAATTMIGFFLDRIGSALERQSGQLLGGDLVLVQGNPFDTQVLDALEDAGMTTARQVNTVSMAGFEDRFQLASLKGVAPAYPLYGSFQVDFGDGVETTTRLPDRHTVWVEPRLGTALGLSLGDAITLGDEQFRISGWILEEPDQDVGLASFNPRIMINLPDLERSGLIAPGARLTWRLLAAGPPEAVSSLDSQLEAWQDRGIRVIDVRKDSPRIGRALERSQQYLSLSGLAAVLLAGVAVAMATRRYVERHLDTAALMRCFGASQQQLSRIFAAQLAMLALTAAAAGAVLGLVGQWALLSLLVQFLPLELPPPGPLPLLLGMLTAVAILIGFAGPTLLRLKQVSALNVLRRELAPLPAAGWVIILCASLMFGALLWLYSGDLVLSAGLLIGGLVTLVVLWGVAQVMLSLLLHGATLLPRHWRMGSRQLARRRQSSISQILAFAVTFALMALIALVRTDLIDDWQSKLPVDAPNQFAINIQPSQRDGFISALDTITDSRSEVYPIVRGRLVEINGVTARDAVPETARNDGNLRREINLTWAATIPDSNTLTQGAWLSNDNDQNGQTGTRDAPVGVSVAESMAKELSLGLGDRLTFDIGGREITASITSLRKVDWESFQPNFFVIFPPGPLARFSHSFITAFHLPLNQQQALGPLIQQYPSVSLLDIDAILQQVRDLLRQVSRAVELVLLFVLLAGIAVLYAALTASRPARSHEWALLRVFGAGDRRLVRTQLAEFGWLGFCSGLLGAMLAEGVSAMLYGVWLDLDVRVHLSVWLLMPLGGAILIGGIGYLLSTPLRRQAPMESLRLLGEG</sequence>
<evidence type="ECO:0000256" key="4">
    <source>
        <dbReference type="ARBA" id="ARBA00022989"/>
    </source>
</evidence>
<keyword evidence="3 6" id="KW-0812">Transmembrane</keyword>
<evidence type="ECO:0000256" key="6">
    <source>
        <dbReference type="SAM" id="Phobius"/>
    </source>
</evidence>
<feature type="domain" description="ABC3 transporter permease C-terminal" evidence="7">
    <location>
        <begin position="280"/>
        <end position="383"/>
    </location>
</feature>
<dbReference type="AlphaFoldDB" id="A0A2R8CNA2"/>
<dbReference type="OrthoDB" id="5292592at2"/>
<reference evidence="10" key="1">
    <citation type="submission" date="2018-03" db="EMBL/GenBank/DDBJ databases">
        <authorList>
            <person name="Navarro De La Torre S."/>
        </authorList>
    </citation>
    <scope>NUCLEOTIDE SEQUENCE [LARGE SCALE GENOMIC DNA]</scope>
    <source>
        <strain evidence="10">EAod3</strain>
    </source>
</reference>
<feature type="transmembrane region" description="Helical" evidence="6">
    <location>
        <begin position="732"/>
        <end position="752"/>
    </location>
</feature>
<dbReference type="InterPro" id="IPR038766">
    <property type="entry name" value="Membrane_comp_ABC_pdt"/>
</dbReference>
<feature type="transmembrane region" description="Helical" evidence="6">
    <location>
        <begin position="42"/>
        <end position="61"/>
    </location>
</feature>
<dbReference type="PANTHER" id="PTHR30287:SF1">
    <property type="entry name" value="INNER MEMBRANE PROTEIN"/>
    <property type="match status" value="1"/>
</dbReference>
<feature type="transmembrane region" description="Helical" evidence="6">
    <location>
        <begin position="434"/>
        <end position="464"/>
    </location>
</feature>
<dbReference type="Proteomes" id="UP000244934">
    <property type="component" value="Unassembled WGS sequence"/>
</dbReference>
<feature type="transmembrane region" description="Helical" evidence="6">
    <location>
        <begin position="485"/>
        <end position="505"/>
    </location>
</feature>
<feature type="transmembrane region" description="Helical" evidence="6">
    <location>
        <begin position="819"/>
        <end position="840"/>
    </location>
</feature>
<evidence type="ECO:0008006" key="11">
    <source>
        <dbReference type="Google" id="ProtNLM"/>
    </source>
</evidence>
<dbReference type="InterPro" id="IPR025857">
    <property type="entry name" value="MacB_PCD"/>
</dbReference>
<dbReference type="Pfam" id="PF12704">
    <property type="entry name" value="MacB_PCD"/>
    <property type="match status" value="1"/>
</dbReference>
<keyword evidence="10" id="KW-1185">Reference proteome</keyword>
<evidence type="ECO:0000259" key="7">
    <source>
        <dbReference type="Pfam" id="PF02687"/>
    </source>
</evidence>
<dbReference type="EMBL" id="ONZI01000003">
    <property type="protein sequence ID" value="SPJ34377.1"/>
    <property type="molecule type" value="Genomic_DNA"/>
</dbReference>
<keyword evidence="4 6" id="KW-1133">Transmembrane helix</keyword>
<feature type="domain" description="MacB-like periplasmic core" evidence="8">
    <location>
        <begin position="45"/>
        <end position="221"/>
    </location>
</feature>
<proteinExistence type="predicted"/>
<accession>A0A2R8CNA2</accession>
<dbReference type="PANTHER" id="PTHR30287">
    <property type="entry name" value="MEMBRANE COMPONENT OF PREDICTED ABC SUPERFAMILY METABOLITE UPTAKE TRANSPORTER"/>
    <property type="match status" value="1"/>
</dbReference>
<feature type="transmembrane region" description="Helical" evidence="6">
    <location>
        <begin position="274"/>
        <end position="293"/>
    </location>
</feature>
<dbReference type="GO" id="GO:0005886">
    <property type="term" value="C:plasma membrane"/>
    <property type="evidence" value="ECO:0007669"/>
    <property type="project" value="UniProtKB-SubCell"/>
</dbReference>
<feature type="transmembrane region" description="Helical" evidence="6">
    <location>
        <begin position="368"/>
        <end position="388"/>
    </location>
</feature>
<organism evidence="9 10">
    <name type="scientific">Kushneria phyllosphaerae</name>
    <dbReference type="NCBI Taxonomy" id="2100822"/>
    <lineage>
        <taxon>Bacteria</taxon>
        <taxon>Pseudomonadati</taxon>
        <taxon>Pseudomonadota</taxon>
        <taxon>Gammaproteobacteria</taxon>
        <taxon>Oceanospirillales</taxon>
        <taxon>Halomonadaceae</taxon>
        <taxon>Kushneria</taxon>
    </lineage>
</organism>
<protein>
    <recommendedName>
        <fullName evidence="11">ABC3 transporter permease protein domain-containing protein</fullName>
    </recommendedName>
</protein>
<evidence type="ECO:0000256" key="1">
    <source>
        <dbReference type="ARBA" id="ARBA00004651"/>
    </source>
</evidence>
<evidence type="ECO:0000256" key="2">
    <source>
        <dbReference type="ARBA" id="ARBA00022475"/>
    </source>
</evidence>
<comment type="subcellular location">
    <subcellularLocation>
        <location evidence="1">Cell membrane</location>
        <topology evidence="1">Multi-pass membrane protein</topology>
    </subcellularLocation>
</comment>
<evidence type="ECO:0000256" key="5">
    <source>
        <dbReference type="ARBA" id="ARBA00023136"/>
    </source>
</evidence>
<gene>
    <name evidence="9" type="ORF">KSP9073_02411</name>
</gene>
<dbReference type="RefSeq" id="WP_108843167.1">
    <property type="nucleotide sequence ID" value="NZ_ONZI01000003.1"/>
</dbReference>